<dbReference type="PANTHER" id="PTHR37294:SF1">
    <property type="entry name" value="3'-5' EXORIBONUCLEASE YHAM"/>
    <property type="match status" value="1"/>
</dbReference>
<evidence type="ECO:0000256" key="1">
    <source>
        <dbReference type="ARBA" id="ARBA00022801"/>
    </source>
</evidence>
<dbReference type="GO" id="GO:0016787">
    <property type="term" value="F:hydrolase activity"/>
    <property type="evidence" value="ECO:0007669"/>
    <property type="project" value="UniProtKB-KW"/>
</dbReference>
<dbReference type="AlphaFoldDB" id="A0A413PGQ3"/>
<dbReference type="CDD" id="cd04492">
    <property type="entry name" value="YhaM_OBF_like"/>
    <property type="match status" value="1"/>
</dbReference>
<keyword evidence="1" id="KW-0378">Hydrolase</keyword>
<dbReference type="CDD" id="cd00077">
    <property type="entry name" value="HDc"/>
    <property type="match status" value="1"/>
</dbReference>
<gene>
    <name evidence="3" type="ORF">DW975_07740</name>
</gene>
<evidence type="ECO:0000313" key="3">
    <source>
        <dbReference type="EMBL" id="RGZ75214.1"/>
    </source>
</evidence>
<proteinExistence type="predicted"/>
<dbReference type="GO" id="GO:0031125">
    <property type="term" value="P:rRNA 3'-end processing"/>
    <property type="evidence" value="ECO:0007669"/>
    <property type="project" value="TreeGrafter"/>
</dbReference>
<evidence type="ECO:0000259" key="2">
    <source>
        <dbReference type="PROSITE" id="PS51831"/>
    </source>
</evidence>
<sequence length="315" mass="35649">MYEVYSTLREGERINEIFLCKSKQTAMTKSGKPYDNVILQDKTGTLDAKIWDVGSVGIEEFDAMDYIAITGDITSFQGNLQCSIKRARKVNEGEYDPADYLPVSDKDVEVMYKELMGFIGSVKNQYLSQLLHSFFDNKEFERRFKFHSAAKSVHHGFVGGLLEHTLGVTKNCDYFAKMYPVLNRDLLLTAAIFHDIGKLKELSTFPENDYTDAGQLLGHIMIGAEWVGDAIKSIDGFPVVLANELKHCILAHHGELEFGSPKKPALVEALALSFADNIDAKMETFRELLVNVPENDTKWQGYNRFMETNFRRTSV</sequence>
<dbReference type="Gene3D" id="1.10.3210.10">
    <property type="entry name" value="Hypothetical protein af1432"/>
    <property type="match status" value="1"/>
</dbReference>
<organism evidence="3 4">
    <name type="scientific">Agathobacter rectalis</name>
    <dbReference type="NCBI Taxonomy" id="39491"/>
    <lineage>
        <taxon>Bacteria</taxon>
        <taxon>Bacillati</taxon>
        <taxon>Bacillota</taxon>
        <taxon>Clostridia</taxon>
        <taxon>Lachnospirales</taxon>
        <taxon>Lachnospiraceae</taxon>
        <taxon>Agathobacter</taxon>
    </lineage>
</organism>
<dbReference type="SMART" id="SM00471">
    <property type="entry name" value="HDc"/>
    <property type="match status" value="1"/>
</dbReference>
<evidence type="ECO:0000313" key="4">
    <source>
        <dbReference type="Proteomes" id="UP000283431"/>
    </source>
</evidence>
<protein>
    <submittedName>
        <fullName evidence="3">HD domain-containing protein</fullName>
    </submittedName>
</protein>
<dbReference type="NCBIfam" id="TIGR00277">
    <property type="entry name" value="HDIG"/>
    <property type="match status" value="1"/>
</dbReference>
<dbReference type="SUPFAM" id="SSF109604">
    <property type="entry name" value="HD-domain/PDEase-like"/>
    <property type="match status" value="1"/>
</dbReference>
<dbReference type="PANTHER" id="PTHR37294">
    <property type="entry name" value="3'-5' EXORIBONUCLEASE YHAM"/>
    <property type="match status" value="1"/>
</dbReference>
<dbReference type="InterPro" id="IPR006675">
    <property type="entry name" value="HDIG_dom"/>
</dbReference>
<dbReference type="InterPro" id="IPR006674">
    <property type="entry name" value="HD_domain"/>
</dbReference>
<comment type="caution">
    <text evidence="3">The sequence shown here is derived from an EMBL/GenBank/DDBJ whole genome shotgun (WGS) entry which is preliminary data.</text>
</comment>
<dbReference type="InterPro" id="IPR003607">
    <property type="entry name" value="HD/PDEase_dom"/>
</dbReference>
<dbReference type="PROSITE" id="PS51831">
    <property type="entry name" value="HD"/>
    <property type="match status" value="1"/>
</dbReference>
<dbReference type="InterPro" id="IPR050798">
    <property type="entry name" value="YhaM_exoribonuc/phosphodiest"/>
</dbReference>
<accession>A0A413PGQ3</accession>
<dbReference type="Pfam" id="PF01966">
    <property type="entry name" value="HD"/>
    <property type="match status" value="1"/>
</dbReference>
<dbReference type="Proteomes" id="UP000283431">
    <property type="component" value="Unassembled WGS sequence"/>
</dbReference>
<reference evidence="3 4" key="1">
    <citation type="submission" date="2018-08" db="EMBL/GenBank/DDBJ databases">
        <title>A genome reference for cultivated species of the human gut microbiota.</title>
        <authorList>
            <person name="Zou Y."/>
            <person name="Xue W."/>
            <person name="Luo G."/>
        </authorList>
    </citation>
    <scope>NUCLEOTIDE SEQUENCE [LARGE SCALE GENOMIC DNA]</scope>
    <source>
        <strain evidence="3 4">AM48-7</strain>
    </source>
</reference>
<dbReference type="EMBL" id="QSEN01000011">
    <property type="protein sequence ID" value="RGZ75214.1"/>
    <property type="molecule type" value="Genomic_DNA"/>
</dbReference>
<feature type="domain" description="HD" evidence="2">
    <location>
        <begin position="161"/>
        <end position="281"/>
    </location>
</feature>
<name>A0A413PGQ3_9FIRM</name>